<keyword evidence="2" id="KW-0812">Transmembrane</keyword>
<dbReference type="InParanoid" id="A0A6P7GXZ7"/>
<sequence>MESNMEIKEESVECGQRHIDNRLSTSSDVGDLKNGLKGNSDAVKAEIKKEFVEGDTRYLETQVSTSLDLRDFKNEPDEYNTGKIQMFREVKFLFLNPPAVTPGMYTLLVTLICVGLIETYLDL</sequence>
<protein>
    <submittedName>
        <fullName evidence="3">Uncharacterized protein LOC114348216</fullName>
    </submittedName>
</protein>
<feature type="transmembrane region" description="Helical" evidence="2">
    <location>
        <begin position="93"/>
        <end position="117"/>
    </location>
</feature>
<organism evidence="3">
    <name type="scientific">Diabrotica virgifera virgifera</name>
    <name type="common">western corn rootworm</name>
    <dbReference type="NCBI Taxonomy" id="50390"/>
    <lineage>
        <taxon>Eukaryota</taxon>
        <taxon>Metazoa</taxon>
        <taxon>Ecdysozoa</taxon>
        <taxon>Arthropoda</taxon>
        <taxon>Hexapoda</taxon>
        <taxon>Insecta</taxon>
        <taxon>Pterygota</taxon>
        <taxon>Neoptera</taxon>
        <taxon>Endopterygota</taxon>
        <taxon>Coleoptera</taxon>
        <taxon>Polyphaga</taxon>
        <taxon>Cucujiformia</taxon>
        <taxon>Chrysomeloidea</taxon>
        <taxon>Chrysomelidae</taxon>
        <taxon>Galerucinae</taxon>
        <taxon>Diabroticina</taxon>
        <taxon>Diabroticites</taxon>
        <taxon>Diabrotica</taxon>
    </lineage>
</organism>
<keyword evidence="2" id="KW-1133">Transmembrane helix</keyword>
<evidence type="ECO:0000313" key="3">
    <source>
        <dbReference type="RefSeq" id="XP_028154626.1"/>
    </source>
</evidence>
<name>A0A6P7GXZ7_DIAVI</name>
<feature type="region of interest" description="Disordered" evidence="1">
    <location>
        <begin position="1"/>
        <end position="20"/>
    </location>
</feature>
<accession>A0A6P7GXZ7</accession>
<reference evidence="3" key="1">
    <citation type="submission" date="2025-08" db="UniProtKB">
        <authorList>
            <consortium name="RefSeq"/>
        </authorList>
    </citation>
    <scope>IDENTIFICATION</scope>
    <source>
        <tissue evidence="3">Whole insect</tissue>
    </source>
</reference>
<dbReference type="AlphaFoldDB" id="A0A6P7GXZ7"/>
<gene>
    <name evidence="3" type="primary">LOC114348216</name>
</gene>
<evidence type="ECO:0000256" key="2">
    <source>
        <dbReference type="SAM" id="Phobius"/>
    </source>
</evidence>
<keyword evidence="2" id="KW-0472">Membrane</keyword>
<proteinExistence type="predicted"/>
<dbReference type="RefSeq" id="XP_028154626.1">
    <property type="nucleotide sequence ID" value="XM_028298825.1"/>
</dbReference>
<evidence type="ECO:0000256" key="1">
    <source>
        <dbReference type="SAM" id="MobiDB-lite"/>
    </source>
</evidence>